<evidence type="ECO:0000256" key="2">
    <source>
        <dbReference type="ARBA" id="ARBA00023015"/>
    </source>
</evidence>
<dbReference type="InterPro" id="IPR013249">
    <property type="entry name" value="RNA_pol_sigma70_r4_t2"/>
</dbReference>
<dbReference type="InterPro" id="IPR039425">
    <property type="entry name" value="RNA_pol_sigma-70-like"/>
</dbReference>
<comment type="similarity">
    <text evidence="1">Belongs to the sigma-70 factor family. ECF subfamily.</text>
</comment>
<keyword evidence="4" id="KW-0804">Transcription</keyword>
<dbReference type="Proteomes" id="UP001274321">
    <property type="component" value="Unassembled WGS sequence"/>
</dbReference>
<dbReference type="InterPro" id="IPR014284">
    <property type="entry name" value="RNA_pol_sigma-70_dom"/>
</dbReference>
<evidence type="ECO:0000313" key="8">
    <source>
        <dbReference type="Proteomes" id="UP001274321"/>
    </source>
</evidence>
<dbReference type="PANTHER" id="PTHR43133">
    <property type="entry name" value="RNA POLYMERASE ECF-TYPE SIGMA FACTO"/>
    <property type="match status" value="1"/>
</dbReference>
<name>A0ABU4RK33_9HYPH</name>
<organism evidence="7 8">
    <name type="scientific">Terrihabitans rhizophilus</name>
    <dbReference type="NCBI Taxonomy" id="3092662"/>
    <lineage>
        <taxon>Bacteria</taxon>
        <taxon>Pseudomonadati</taxon>
        <taxon>Pseudomonadota</taxon>
        <taxon>Alphaproteobacteria</taxon>
        <taxon>Hyphomicrobiales</taxon>
        <taxon>Terrihabitans</taxon>
    </lineage>
</organism>
<evidence type="ECO:0000313" key="7">
    <source>
        <dbReference type="EMBL" id="MDX6804926.1"/>
    </source>
</evidence>
<evidence type="ECO:0000256" key="3">
    <source>
        <dbReference type="ARBA" id="ARBA00023082"/>
    </source>
</evidence>
<dbReference type="Pfam" id="PF04542">
    <property type="entry name" value="Sigma70_r2"/>
    <property type="match status" value="1"/>
</dbReference>
<feature type="domain" description="RNA polymerase sigma-70 region 2" evidence="5">
    <location>
        <begin position="9"/>
        <end position="72"/>
    </location>
</feature>
<dbReference type="EMBL" id="JAXAFJ010000001">
    <property type="protein sequence ID" value="MDX6804926.1"/>
    <property type="molecule type" value="Genomic_DNA"/>
</dbReference>
<evidence type="ECO:0000259" key="6">
    <source>
        <dbReference type="Pfam" id="PF08281"/>
    </source>
</evidence>
<keyword evidence="8" id="KW-1185">Reference proteome</keyword>
<comment type="caution">
    <text evidence="7">The sequence shown here is derived from an EMBL/GenBank/DDBJ whole genome shotgun (WGS) entry which is preliminary data.</text>
</comment>
<reference evidence="7 8" key="1">
    <citation type="submission" date="2023-11" db="EMBL/GenBank/DDBJ databases">
        <authorList>
            <person name="Bao R."/>
        </authorList>
    </citation>
    <scope>NUCLEOTIDE SEQUENCE [LARGE SCALE GENOMIC DNA]</scope>
    <source>
        <strain evidence="7 8">PJ23</strain>
    </source>
</reference>
<proteinExistence type="inferred from homology"/>
<dbReference type="InterPro" id="IPR013324">
    <property type="entry name" value="RNA_pol_sigma_r3/r4-like"/>
</dbReference>
<dbReference type="RefSeq" id="WP_319843034.1">
    <property type="nucleotide sequence ID" value="NZ_JAXAFJ010000001.1"/>
</dbReference>
<evidence type="ECO:0000256" key="1">
    <source>
        <dbReference type="ARBA" id="ARBA00010641"/>
    </source>
</evidence>
<feature type="domain" description="RNA polymerase sigma factor 70 region 4 type 2" evidence="6">
    <location>
        <begin position="102"/>
        <end position="154"/>
    </location>
</feature>
<accession>A0ABU4RK33</accession>
<gene>
    <name evidence="7" type="ORF">SCD90_02505</name>
</gene>
<dbReference type="PANTHER" id="PTHR43133:SF25">
    <property type="entry name" value="RNA POLYMERASE SIGMA FACTOR RFAY-RELATED"/>
    <property type="match status" value="1"/>
</dbReference>
<protein>
    <submittedName>
        <fullName evidence="7">RNA polymerase sigma factor</fullName>
    </submittedName>
</protein>
<dbReference type="SUPFAM" id="SSF88659">
    <property type="entry name" value="Sigma3 and sigma4 domains of RNA polymerase sigma factors"/>
    <property type="match status" value="1"/>
</dbReference>
<dbReference type="InterPro" id="IPR007627">
    <property type="entry name" value="RNA_pol_sigma70_r2"/>
</dbReference>
<keyword evidence="2" id="KW-0805">Transcription regulation</keyword>
<dbReference type="CDD" id="cd06171">
    <property type="entry name" value="Sigma70_r4"/>
    <property type="match status" value="1"/>
</dbReference>
<dbReference type="SUPFAM" id="SSF88946">
    <property type="entry name" value="Sigma2 domain of RNA polymerase sigma factors"/>
    <property type="match status" value="1"/>
</dbReference>
<dbReference type="Gene3D" id="1.10.1740.10">
    <property type="match status" value="1"/>
</dbReference>
<dbReference type="Pfam" id="PF08281">
    <property type="entry name" value="Sigma70_r4_2"/>
    <property type="match status" value="1"/>
</dbReference>
<evidence type="ECO:0000259" key="5">
    <source>
        <dbReference type="Pfam" id="PF04542"/>
    </source>
</evidence>
<keyword evidence="3" id="KW-0731">Sigma factor</keyword>
<dbReference type="InterPro" id="IPR036388">
    <property type="entry name" value="WH-like_DNA-bd_sf"/>
</dbReference>
<dbReference type="NCBIfam" id="TIGR02937">
    <property type="entry name" value="sigma70-ECF"/>
    <property type="match status" value="1"/>
</dbReference>
<evidence type="ECO:0000256" key="4">
    <source>
        <dbReference type="ARBA" id="ARBA00023163"/>
    </source>
</evidence>
<sequence length="161" mass="18185">MSVEPELLALLPRLRRLARTLTGSAATADDLVQATCERVWAHAEDWVPGTRFDAWAFRILRNQWIDWARRSRTEGYPEPVDERTDLVGEWGEKRAMDKLILDDVRKAIDALPAEQREVLLLVCVEDFSYGEAAQVLGVPIGTVMSRLARARKRLNSAVEAA</sequence>
<dbReference type="InterPro" id="IPR013325">
    <property type="entry name" value="RNA_pol_sigma_r2"/>
</dbReference>
<dbReference type="Gene3D" id="1.10.10.10">
    <property type="entry name" value="Winged helix-like DNA-binding domain superfamily/Winged helix DNA-binding domain"/>
    <property type="match status" value="1"/>
</dbReference>